<reference evidence="8 9" key="1">
    <citation type="submission" date="2018-04" db="EMBL/GenBank/DDBJ databases">
        <title>Novel species isolated from glacier.</title>
        <authorList>
            <person name="Liu Q."/>
            <person name="Xin Y.-H."/>
        </authorList>
    </citation>
    <scope>NUCLEOTIDE SEQUENCE [LARGE SCALE GENOMIC DNA]</scope>
    <source>
        <strain evidence="8 9">GT1R17</strain>
    </source>
</reference>
<dbReference type="EMBL" id="QANS01000002">
    <property type="protein sequence ID" value="PTU32031.1"/>
    <property type="molecule type" value="Genomic_DNA"/>
</dbReference>
<proteinExistence type="inferred from homology"/>
<evidence type="ECO:0000256" key="3">
    <source>
        <dbReference type="ARBA" id="ARBA00022552"/>
    </source>
</evidence>
<accession>A0A2T5MHG3</accession>
<comment type="caution">
    <text evidence="8">The sequence shown here is derived from an EMBL/GenBank/DDBJ whole genome shotgun (WGS) entry which is preliminary data.</text>
</comment>
<comment type="domain">
    <text evidence="5">The PRC barrel domain binds ribosomal protein uS19.</text>
</comment>
<dbReference type="NCBIfam" id="TIGR02273">
    <property type="entry name" value="16S_RimM"/>
    <property type="match status" value="1"/>
</dbReference>
<dbReference type="PANTHER" id="PTHR33692">
    <property type="entry name" value="RIBOSOME MATURATION FACTOR RIMM"/>
    <property type="match status" value="1"/>
</dbReference>
<dbReference type="SUPFAM" id="SSF50346">
    <property type="entry name" value="PRC-barrel domain"/>
    <property type="match status" value="1"/>
</dbReference>
<name>A0A2T5MHG3_9GAMM</name>
<evidence type="ECO:0000256" key="1">
    <source>
        <dbReference type="ARBA" id="ARBA00022490"/>
    </source>
</evidence>
<comment type="function">
    <text evidence="5">An accessory protein needed during the final step in the assembly of 30S ribosomal subunit, possibly for assembly of the head region. Essential for efficient processing of 16S rRNA. May be needed both before and after RbfA during the maturation of 16S rRNA. It has affinity for free ribosomal 30S subunits but not for 70S ribosomes.</text>
</comment>
<dbReference type="SUPFAM" id="SSF50447">
    <property type="entry name" value="Translation proteins"/>
    <property type="match status" value="1"/>
</dbReference>
<dbReference type="InterPro" id="IPR056792">
    <property type="entry name" value="PRC_RimM"/>
</dbReference>
<evidence type="ECO:0000313" key="8">
    <source>
        <dbReference type="EMBL" id="PTU32031.1"/>
    </source>
</evidence>
<keyword evidence="4 5" id="KW-0143">Chaperone</keyword>
<keyword evidence="2 5" id="KW-0690">Ribosome biogenesis</keyword>
<evidence type="ECO:0000256" key="2">
    <source>
        <dbReference type="ARBA" id="ARBA00022517"/>
    </source>
</evidence>
<sequence length="175" mass="19284">MNTRRVTLGRVVGAYGIKGWVKVISSTRPERNILDYSRWWIAKGEGSEGYQAQLLEGRVHGRGLVAQISGRDGLPVTDRNVSESLIGSEIQVERSSLPPAGDGQYYWHDLIGLKVQSEQGDALGEVTEITSNGAQDILVVKDAETERLIPFVQDHIIKSVDIGQGLIVADWLPEY</sequence>
<evidence type="ECO:0000259" key="6">
    <source>
        <dbReference type="Pfam" id="PF01782"/>
    </source>
</evidence>
<dbReference type="Gene3D" id="2.30.30.240">
    <property type="entry name" value="PRC-barrel domain"/>
    <property type="match status" value="1"/>
</dbReference>
<dbReference type="HAMAP" id="MF_00014">
    <property type="entry name" value="Ribosome_mat_RimM"/>
    <property type="match status" value="1"/>
</dbReference>
<evidence type="ECO:0000313" key="9">
    <source>
        <dbReference type="Proteomes" id="UP000244248"/>
    </source>
</evidence>
<dbReference type="GO" id="GO:0006364">
    <property type="term" value="P:rRNA processing"/>
    <property type="evidence" value="ECO:0007669"/>
    <property type="project" value="UniProtKB-UniRule"/>
</dbReference>
<keyword evidence="9" id="KW-1185">Reference proteome</keyword>
<comment type="subcellular location">
    <subcellularLocation>
        <location evidence="5">Cytoplasm</location>
    </subcellularLocation>
</comment>
<evidence type="ECO:0000256" key="5">
    <source>
        <dbReference type="HAMAP-Rule" id="MF_00014"/>
    </source>
</evidence>
<keyword evidence="3 5" id="KW-0698">rRNA processing</keyword>
<dbReference type="InterPro" id="IPR011033">
    <property type="entry name" value="PRC_barrel-like_sf"/>
</dbReference>
<organism evidence="8 9">
    <name type="scientific">Stenotrophobium rhamnosiphilum</name>
    <dbReference type="NCBI Taxonomy" id="2029166"/>
    <lineage>
        <taxon>Bacteria</taxon>
        <taxon>Pseudomonadati</taxon>
        <taxon>Pseudomonadota</taxon>
        <taxon>Gammaproteobacteria</taxon>
        <taxon>Nevskiales</taxon>
        <taxon>Nevskiaceae</taxon>
        <taxon>Stenotrophobium</taxon>
    </lineage>
</organism>
<dbReference type="PANTHER" id="PTHR33692:SF1">
    <property type="entry name" value="RIBOSOME MATURATION FACTOR RIMM"/>
    <property type="match status" value="1"/>
</dbReference>
<dbReference type="AlphaFoldDB" id="A0A2T5MHG3"/>
<evidence type="ECO:0000256" key="4">
    <source>
        <dbReference type="ARBA" id="ARBA00023186"/>
    </source>
</evidence>
<feature type="domain" description="Ribosome maturation factor RimM PRC barrel" evidence="7">
    <location>
        <begin position="107"/>
        <end position="171"/>
    </location>
</feature>
<gene>
    <name evidence="5 8" type="primary">rimM</name>
    <name evidence="8" type="ORF">CJD38_04960</name>
</gene>
<comment type="similarity">
    <text evidence="5">Belongs to the RimM family.</text>
</comment>
<feature type="domain" description="RimM N-terminal" evidence="6">
    <location>
        <begin position="8"/>
        <end position="95"/>
    </location>
</feature>
<dbReference type="GO" id="GO:0042274">
    <property type="term" value="P:ribosomal small subunit biogenesis"/>
    <property type="evidence" value="ECO:0007669"/>
    <property type="project" value="UniProtKB-UniRule"/>
</dbReference>
<dbReference type="GO" id="GO:0043022">
    <property type="term" value="F:ribosome binding"/>
    <property type="evidence" value="ECO:0007669"/>
    <property type="project" value="InterPro"/>
</dbReference>
<dbReference type="InterPro" id="IPR009000">
    <property type="entry name" value="Transl_B-barrel_sf"/>
</dbReference>
<dbReference type="Gene3D" id="2.40.30.60">
    <property type="entry name" value="RimM"/>
    <property type="match status" value="1"/>
</dbReference>
<protein>
    <recommendedName>
        <fullName evidence="5">Ribosome maturation factor RimM</fullName>
    </recommendedName>
</protein>
<dbReference type="OrthoDB" id="9783509at2"/>
<comment type="subunit">
    <text evidence="5">Binds ribosomal protein uS19.</text>
</comment>
<keyword evidence="1 5" id="KW-0963">Cytoplasm</keyword>
<evidence type="ECO:0000259" key="7">
    <source>
        <dbReference type="Pfam" id="PF24986"/>
    </source>
</evidence>
<dbReference type="InterPro" id="IPR002676">
    <property type="entry name" value="RimM_N"/>
</dbReference>
<dbReference type="InterPro" id="IPR011961">
    <property type="entry name" value="RimM"/>
</dbReference>
<dbReference type="Pfam" id="PF24986">
    <property type="entry name" value="PRC_RimM"/>
    <property type="match status" value="1"/>
</dbReference>
<dbReference type="Pfam" id="PF01782">
    <property type="entry name" value="RimM"/>
    <property type="match status" value="1"/>
</dbReference>
<dbReference type="Proteomes" id="UP000244248">
    <property type="component" value="Unassembled WGS sequence"/>
</dbReference>
<dbReference type="InterPro" id="IPR036976">
    <property type="entry name" value="RimM_N_sf"/>
</dbReference>
<dbReference type="GO" id="GO:0005840">
    <property type="term" value="C:ribosome"/>
    <property type="evidence" value="ECO:0007669"/>
    <property type="project" value="InterPro"/>
</dbReference>
<dbReference type="RefSeq" id="WP_107939222.1">
    <property type="nucleotide sequence ID" value="NZ_QANS01000002.1"/>
</dbReference>
<dbReference type="GO" id="GO:0005737">
    <property type="term" value="C:cytoplasm"/>
    <property type="evidence" value="ECO:0007669"/>
    <property type="project" value="UniProtKB-SubCell"/>
</dbReference>